<dbReference type="InterPro" id="IPR029063">
    <property type="entry name" value="SAM-dependent_MTases_sf"/>
</dbReference>
<evidence type="ECO:0000256" key="1">
    <source>
        <dbReference type="ARBA" id="ARBA00022603"/>
    </source>
</evidence>
<gene>
    <name evidence="5 8" type="primary">prmC</name>
    <name evidence="8" type="ORF">M0638_26845</name>
</gene>
<evidence type="ECO:0000259" key="7">
    <source>
        <dbReference type="Pfam" id="PF17827"/>
    </source>
</evidence>
<feature type="domain" description="Methyltransferase small" evidence="6">
    <location>
        <begin position="115"/>
        <end position="201"/>
    </location>
</feature>
<dbReference type="GO" id="GO:0102559">
    <property type="term" value="F:peptide chain release factor N(5)-glutamine methyltransferase activity"/>
    <property type="evidence" value="ECO:0007669"/>
    <property type="project" value="UniProtKB-EC"/>
</dbReference>
<evidence type="ECO:0000313" key="9">
    <source>
        <dbReference type="Proteomes" id="UP001139516"/>
    </source>
</evidence>
<dbReference type="InterPro" id="IPR040758">
    <property type="entry name" value="PrmC_N"/>
</dbReference>
<feature type="binding site" evidence="5">
    <location>
        <begin position="129"/>
        <end position="133"/>
    </location>
    <ligand>
        <name>S-adenosyl-L-methionine</name>
        <dbReference type="ChEBI" id="CHEBI:59789"/>
    </ligand>
</feature>
<comment type="caution">
    <text evidence="8">The sequence shown here is derived from an EMBL/GenBank/DDBJ whole genome shotgun (WGS) entry which is preliminary data.</text>
</comment>
<evidence type="ECO:0000259" key="6">
    <source>
        <dbReference type="Pfam" id="PF05175"/>
    </source>
</evidence>
<dbReference type="PANTHER" id="PTHR18895:SF74">
    <property type="entry name" value="MTRF1L RELEASE FACTOR GLUTAMINE METHYLTRANSFERASE"/>
    <property type="match status" value="1"/>
</dbReference>
<evidence type="ECO:0000256" key="4">
    <source>
        <dbReference type="ARBA" id="ARBA00048391"/>
    </source>
</evidence>
<dbReference type="GO" id="GO:0032259">
    <property type="term" value="P:methylation"/>
    <property type="evidence" value="ECO:0007669"/>
    <property type="project" value="UniProtKB-KW"/>
</dbReference>
<dbReference type="GO" id="GO:0003676">
    <property type="term" value="F:nucleic acid binding"/>
    <property type="evidence" value="ECO:0007669"/>
    <property type="project" value="InterPro"/>
</dbReference>
<dbReference type="NCBIfam" id="TIGR03534">
    <property type="entry name" value="RF_mod_PrmC"/>
    <property type="match status" value="1"/>
</dbReference>
<dbReference type="Proteomes" id="UP001139516">
    <property type="component" value="Unassembled WGS sequence"/>
</dbReference>
<reference evidence="8" key="1">
    <citation type="submission" date="2022-04" db="EMBL/GenBank/DDBJ databases">
        <title>Roseomonas acroporae sp. nov., isolated from coral Acropora digitifera.</title>
        <authorList>
            <person name="Sun H."/>
        </authorList>
    </citation>
    <scope>NUCLEOTIDE SEQUENCE</scope>
    <source>
        <strain evidence="8">NAR14</strain>
    </source>
</reference>
<feature type="domain" description="Release factor glutamine methyltransferase N-terminal" evidence="7">
    <location>
        <begin position="17"/>
        <end position="83"/>
    </location>
</feature>
<dbReference type="InterPro" id="IPR002052">
    <property type="entry name" value="DNA_methylase_N6_adenine_CS"/>
</dbReference>
<accession>A0A9X2BWN1</accession>
<organism evidence="8 9">
    <name type="scientific">Roseomonas acroporae</name>
    <dbReference type="NCBI Taxonomy" id="2937791"/>
    <lineage>
        <taxon>Bacteria</taxon>
        <taxon>Pseudomonadati</taxon>
        <taxon>Pseudomonadota</taxon>
        <taxon>Alphaproteobacteria</taxon>
        <taxon>Acetobacterales</taxon>
        <taxon>Roseomonadaceae</taxon>
        <taxon>Roseomonas</taxon>
    </lineage>
</organism>
<dbReference type="EMBL" id="JALPRX010000161">
    <property type="protein sequence ID" value="MCK8787978.1"/>
    <property type="molecule type" value="Genomic_DNA"/>
</dbReference>
<feature type="binding site" evidence="5">
    <location>
        <position position="181"/>
    </location>
    <ligand>
        <name>S-adenosyl-L-methionine</name>
        <dbReference type="ChEBI" id="CHEBI:59789"/>
    </ligand>
</feature>
<dbReference type="PROSITE" id="PS00092">
    <property type="entry name" value="N6_MTASE"/>
    <property type="match status" value="1"/>
</dbReference>
<comment type="similarity">
    <text evidence="5">Belongs to the protein N5-glutamine methyltransferase family. PrmC subfamily.</text>
</comment>
<feature type="binding site" evidence="5">
    <location>
        <position position="195"/>
    </location>
    <ligand>
        <name>S-adenosyl-L-methionine</name>
        <dbReference type="ChEBI" id="CHEBI:59789"/>
    </ligand>
</feature>
<dbReference type="EC" id="2.1.1.297" evidence="5"/>
<dbReference type="InterPro" id="IPR050320">
    <property type="entry name" value="N5-glutamine_MTase"/>
</dbReference>
<sequence>MAACPDPDGTVGAFLCRAGQHLRAAAIPNSRLEARLLLGHALATDPGRLVGESRRPVPPAAAAHFADLLRRRLGHEPLAYLTGRTEFWSLSLAVSPATLIPRADSEALVEAALAAFPARGAVRRVLDLGTGTGCLLLAALGEFPWATGLGVDRVPEAAALARRNAVALGLGGRAAFLAGDWADAVAGRFDLILCNPPYIETGDIPGLMPEVAAHEPASALDGGTDGLDAYRAVLDALPRLLTEGGRAVLELGQGQRPAVSALAAARGLAVRGCHADLGGIERALVLGPG</sequence>
<comment type="catalytic activity">
    <reaction evidence="4 5">
        <text>L-glutaminyl-[peptide chain release factor] + S-adenosyl-L-methionine = N(5)-methyl-L-glutaminyl-[peptide chain release factor] + S-adenosyl-L-homocysteine + H(+)</text>
        <dbReference type="Rhea" id="RHEA:42896"/>
        <dbReference type="Rhea" id="RHEA-COMP:10271"/>
        <dbReference type="Rhea" id="RHEA-COMP:10272"/>
        <dbReference type="ChEBI" id="CHEBI:15378"/>
        <dbReference type="ChEBI" id="CHEBI:30011"/>
        <dbReference type="ChEBI" id="CHEBI:57856"/>
        <dbReference type="ChEBI" id="CHEBI:59789"/>
        <dbReference type="ChEBI" id="CHEBI:61891"/>
        <dbReference type="EC" id="2.1.1.297"/>
    </reaction>
</comment>
<name>A0A9X2BWN1_9PROT</name>
<keyword evidence="1 5" id="KW-0489">Methyltransferase</keyword>
<dbReference type="Pfam" id="PF05175">
    <property type="entry name" value="MTS"/>
    <property type="match status" value="1"/>
</dbReference>
<dbReference type="CDD" id="cd02440">
    <property type="entry name" value="AdoMet_MTases"/>
    <property type="match status" value="1"/>
</dbReference>
<keyword evidence="3 5" id="KW-0949">S-adenosyl-L-methionine</keyword>
<comment type="function">
    <text evidence="5">Methylates the class 1 translation termination release factors RF1/PrfA and RF2/PrfB on the glutamine residue of the universally conserved GGQ motif.</text>
</comment>
<dbReference type="RefSeq" id="WP_248670022.1">
    <property type="nucleotide sequence ID" value="NZ_JALPRX010000161.1"/>
</dbReference>
<keyword evidence="9" id="KW-1185">Reference proteome</keyword>
<keyword evidence="2 5" id="KW-0808">Transferase</keyword>
<evidence type="ECO:0000256" key="3">
    <source>
        <dbReference type="ARBA" id="ARBA00022691"/>
    </source>
</evidence>
<dbReference type="Gene3D" id="3.40.50.150">
    <property type="entry name" value="Vaccinia Virus protein VP39"/>
    <property type="match status" value="1"/>
</dbReference>
<dbReference type="NCBIfam" id="TIGR00536">
    <property type="entry name" value="hemK_fam"/>
    <property type="match status" value="1"/>
</dbReference>
<evidence type="ECO:0000256" key="5">
    <source>
        <dbReference type="HAMAP-Rule" id="MF_02126"/>
    </source>
</evidence>
<dbReference type="HAMAP" id="MF_02126">
    <property type="entry name" value="RF_methyltr_PrmC"/>
    <property type="match status" value="1"/>
</dbReference>
<dbReference type="InterPro" id="IPR019874">
    <property type="entry name" value="RF_methyltr_PrmC"/>
</dbReference>
<dbReference type="Pfam" id="PF17827">
    <property type="entry name" value="PrmC_N"/>
    <property type="match status" value="1"/>
</dbReference>
<proteinExistence type="inferred from homology"/>
<dbReference type="PANTHER" id="PTHR18895">
    <property type="entry name" value="HEMK METHYLTRANSFERASE"/>
    <property type="match status" value="1"/>
</dbReference>
<evidence type="ECO:0000313" key="8">
    <source>
        <dbReference type="EMBL" id="MCK8787978.1"/>
    </source>
</evidence>
<protein>
    <recommendedName>
        <fullName evidence="5">Release factor glutamine methyltransferase</fullName>
        <shortName evidence="5">RF MTase</shortName>
        <ecNumber evidence="5">2.1.1.297</ecNumber>
    </recommendedName>
    <alternativeName>
        <fullName evidence="5">N5-glutamine methyltransferase PrmC</fullName>
    </alternativeName>
    <alternativeName>
        <fullName evidence="5">Protein-(glutamine-N5) MTase PrmC</fullName>
    </alternativeName>
    <alternativeName>
        <fullName evidence="5">Protein-glutamine N-methyltransferase PrmC</fullName>
    </alternativeName>
</protein>
<dbReference type="InterPro" id="IPR007848">
    <property type="entry name" value="Small_mtfrase_dom"/>
</dbReference>
<dbReference type="Gene3D" id="1.10.8.10">
    <property type="entry name" value="DNA helicase RuvA subunit, C-terminal domain"/>
    <property type="match status" value="1"/>
</dbReference>
<dbReference type="AlphaFoldDB" id="A0A9X2BWN1"/>
<dbReference type="InterPro" id="IPR004556">
    <property type="entry name" value="HemK-like"/>
</dbReference>
<evidence type="ECO:0000256" key="2">
    <source>
        <dbReference type="ARBA" id="ARBA00022679"/>
    </source>
</evidence>
<feature type="binding site" evidence="5">
    <location>
        <begin position="195"/>
        <end position="198"/>
    </location>
    <ligand>
        <name>substrate</name>
    </ligand>
</feature>
<feature type="binding site" evidence="5">
    <location>
        <position position="152"/>
    </location>
    <ligand>
        <name>S-adenosyl-L-methionine</name>
        <dbReference type="ChEBI" id="CHEBI:59789"/>
    </ligand>
</feature>
<dbReference type="SUPFAM" id="SSF53335">
    <property type="entry name" value="S-adenosyl-L-methionine-dependent methyltransferases"/>
    <property type="match status" value="1"/>
</dbReference>